<dbReference type="GO" id="GO:0046872">
    <property type="term" value="F:metal ion binding"/>
    <property type="evidence" value="ECO:0007669"/>
    <property type="project" value="UniProtKB-KW"/>
</dbReference>
<evidence type="ECO:0000256" key="4">
    <source>
        <dbReference type="ARBA" id="ARBA00022630"/>
    </source>
</evidence>
<evidence type="ECO:0000256" key="8">
    <source>
        <dbReference type="PROSITE-ProRule" id="PRU00333"/>
    </source>
</evidence>
<dbReference type="GO" id="GO:0035999">
    <property type="term" value="P:tetrahydrofolate interconversion"/>
    <property type="evidence" value="ECO:0007669"/>
    <property type="project" value="UniProtKB-UniPathway"/>
</dbReference>
<keyword evidence="6" id="KW-0274">FAD</keyword>
<dbReference type="PROSITE" id="PS50970">
    <property type="entry name" value="HCY"/>
    <property type="match status" value="1"/>
</dbReference>
<keyword evidence="11" id="KW-1185">Reference proteome</keyword>
<comment type="caution">
    <text evidence="10">The sequence shown here is derived from an EMBL/GenBank/DDBJ whole genome shotgun (WGS) entry which is preliminary data.</text>
</comment>
<dbReference type="SUPFAM" id="SSF82282">
    <property type="entry name" value="Homocysteine S-methyltransferase"/>
    <property type="match status" value="1"/>
</dbReference>
<name>A0A4R6U8M4_9BACI</name>
<feature type="binding site" evidence="8">
    <location>
        <position position="268"/>
    </location>
    <ligand>
        <name>Zn(2+)</name>
        <dbReference type="ChEBI" id="CHEBI:29105"/>
    </ligand>
</feature>
<dbReference type="SUPFAM" id="SSF51730">
    <property type="entry name" value="FAD-linked oxidoreductase"/>
    <property type="match status" value="1"/>
</dbReference>
<dbReference type="InterPro" id="IPR003726">
    <property type="entry name" value="HCY_dom"/>
</dbReference>
<dbReference type="RefSeq" id="WP_133578984.1">
    <property type="nucleotide sequence ID" value="NZ_SNYJ01000002.1"/>
</dbReference>
<dbReference type="Proteomes" id="UP000295632">
    <property type="component" value="Unassembled WGS sequence"/>
</dbReference>
<dbReference type="GO" id="GO:0032259">
    <property type="term" value="P:methylation"/>
    <property type="evidence" value="ECO:0007669"/>
    <property type="project" value="UniProtKB-KW"/>
</dbReference>
<keyword evidence="4" id="KW-0285">Flavoprotein</keyword>
<keyword evidence="5 8" id="KW-0808">Transferase</keyword>
<dbReference type="Pfam" id="PF02219">
    <property type="entry name" value="MTHFR"/>
    <property type="match status" value="1"/>
</dbReference>
<comment type="cofactor">
    <cofactor evidence="8">
        <name>Zn(2+)</name>
        <dbReference type="ChEBI" id="CHEBI:29105"/>
    </cofactor>
</comment>
<dbReference type="AlphaFoldDB" id="A0A4R6U8M4"/>
<dbReference type="CDD" id="cd00537">
    <property type="entry name" value="MTHFR"/>
    <property type="match status" value="1"/>
</dbReference>
<dbReference type="InterPro" id="IPR029041">
    <property type="entry name" value="FAD-linked_oxidoreductase-like"/>
</dbReference>
<evidence type="ECO:0000256" key="1">
    <source>
        <dbReference type="ARBA" id="ARBA00001974"/>
    </source>
</evidence>
<dbReference type="Gene3D" id="3.20.20.220">
    <property type="match status" value="1"/>
</dbReference>
<keyword evidence="7" id="KW-0560">Oxidoreductase</keyword>
<feature type="domain" description="Hcy-binding" evidence="9">
    <location>
        <begin position="1"/>
        <end position="283"/>
    </location>
</feature>
<dbReference type="GO" id="GO:0008168">
    <property type="term" value="F:methyltransferase activity"/>
    <property type="evidence" value="ECO:0007669"/>
    <property type="project" value="UniProtKB-UniRule"/>
</dbReference>
<keyword evidence="3 8" id="KW-0489">Methyltransferase</keyword>
<evidence type="ECO:0000259" key="9">
    <source>
        <dbReference type="PROSITE" id="PS50970"/>
    </source>
</evidence>
<sequence>MTLRTKLENDFVIMDGAMGTYLYDTYQVQSCFEEVNLTQPTIITEVHKSYVDAGADLIKTNTYAANAIKLAKHQLADKVIDINAKAVELAKAATEGTDAYVAGTIGGIRGVTRTETTLEEIEASFREQLQVFLDNGVDAILLETYYDEEELHTVLKIAREATDVPIIAQLALQEAGRTQNGTPLTAAFLTLESLGADIVGINCRLGPYHTIEALRYVPLMEDAYISAAPNAGLPDVQDGRLFFKAHADYFGECARSLRDQGARVIGGCCGTTPAHIAAMAAAVRPLTPLTEKQVPLAPHDVIEVVSQPLGIEPLHVQMKTRTSVIVELDPPKHLVVEDYFKGAALLQEAGVDAITIADNSLASPRVCNTAIATILKTKYNINPLVHLSCRDRNLIGLQSHLMGLHTAGIHEILAVTGDPTKIGDFPGASSVYDLQSFELIKLMKQFNNGYSHSGKPLKEKTQFSIAGAFNPNVKYLDKAVKRLEKKVANGADYFISQPVYSEEQLIDVAEAIKTLDAPLYIGIMPLTGHRNAEFLHHEVPGIKLTDSTRAIMAATKDDPAAARREGIAMAKQLIDVALDYFPGIYVITPFLKYEWSIELVHYIHEQTQKKQQPVTPFLQ</sequence>
<comment type="cofactor">
    <cofactor evidence="1">
        <name>FAD</name>
        <dbReference type="ChEBI" id="CHEBI:57692"/>
    </cofactor>
</comment>
<dbReference type="GO" id="GO:0006555">
    <property type="term" value="P:methionine metabolic process"/>
    <property type="evidence" value="ECO:0007669"/>
    <property type="project" value="InterPro"/>
</dbReference>
<dbReference type="GO" id="GO:0004489">
    <property type="term" value="F:methylenetetrahydrofolate reductase [NAD(P)H] activity"/>
    <property type="evidence" value="ECO:0007669"/>
    <property type="project" value="InterPro"/>
</dbReference>
<organism evidence="10 11">
    <name type="scientific">Aureibacillus halotolerans</name>
    <dbReference type="NCBI Taxonomy" id="1508390"/>
    <lineage>
        <taxon>Bacteria</taxon>
        <taxon>Bacillati</taxon>
        <taxon>Bacillota</taxon>
        <taxon>Bacilli</taxon>
        <taxon>Bacillales</taxon>
        <taxon>Bacillaceae</taxon>
        <taxon>Aureibacillus</taxon>
    </lineage>
</organism>
<evidence type="ECO:0000256" key="3">
    <source>
        <dbReference type="ARBA" id="ARBA00022603"/>
    </source>
</evidence>
<feature type="binding site" evidence="8">
    <location>
        <position position="269"/>
    </location>
    <ligand>
        <name>Zn(2+)</name>
        <dbReference type="ChEBI" id="CHEBI:29105"/>
    </ligand>
</feature>
<evidence type="ECO:0000256" key="5">
    <source>
        <dbReference type="ARBA" id="ARBA00022679"/>
    </source>
</evidence>
<accession>A0A4R6U8M4</accession>
<dbReference type="PANTHER" id="PTHR11103">
    <property type="entry name" value="SLR1189 PROTEIN"/>
    <property type="match status" value="1"/>
</dbReference>
<dbReference type="PANTHER" id="PTHR11103:SF18">
    <property type="entry name" value="SLR1189 PROTEIN"/>
    <property type="match status" value="1"/>
</dbReference>
<keyword evidence="8" id="KW-0862">Zinc</keyword>
<dbReference type="NCBIfam" id="NF006396">
    <property type="entry name" value="PRK08645.1"/>
    <property type="match status" value="1"/>
</dbReference>
<dbReference type="Gene3D" id="3.20.20.330">
    <property type="entry name" value="Homocysteine-binding-like domain"/>
    <property type="match status" value="1"/>
</dbReference>
<proteinExistence type="predicted"/>
<feature type="binding site" evidence="8">
    <location>
        <position position="203"/>
    </location>
    <ligand>
        <name>Zn(2+)</name>
        <dbReference type="ChEBI" id="CHEBI:29105"/>
    </ligand>
</feature>
<keyword evidence="8" id="KW-0479">Metal-binding</keyword>
<evidence type="ECO:0000256" key="7">
    <source>
        <dbReference type="ARBA" id="ARBA00023002"/>
    </source>
</evidence>
<evidence type="ECO:0000313" key="10">
    <source>
        <dbReference type="EMBL" id="TDQ42092.1"/>
    </source>
</evidence>
<evidence type="ECO:0000256" key="2">
    <source>
        <dbReference type="ARBA" id="ARBA00004777"/>
    </source>
</evidence>
<dbReference type="InterPro" id="IPR036589">
    <property type="entry name" value="HCY_dom_sf"/>
</dbReference>
<dbReference type="OrthoDB" id="9803687at2"/>
<comment type="pathway">
    <text evidence="2">One-carbon metabolism; tetrahydrofolate interconversion.</text>
</comment>
<evidence type="ECO:0000313" key="11">
    <source>
        <dbReference type="Proteomes" id="UP000295632"/>
    </source>
</evidence>
<protein>
    <submittedName>
        <fullName evidence="10">Homocysteine S-methyltransferase</fullName>
    </submittedName>
</protein>
<gene>
    <name evidence="10" type="ORF">EV213_102121</name>
</gene>
<dbReference type="InterPro" id="IPR003171">
    <property type="entry name" value="Mehydrof_redctse-like"/>
</dbReference>
<dbReference type="UniPathway" id="UPA00193"/>
<dbReference type="Pfam" id="PF02574">
    <property type="entry name" value="S-methyl_trans"/>
    <property type="match status" value="1"/>
</dbReference>
<reference evidence="10 11" key="1">
    <citation type="submission" date="2019-03" db="EMBL/GenBank/DDBJ databases">
        <title>Genomic Encyclopedia of Type Strains, Phase IV (KMG-IV): sequencing the most valuable type-strain genomes for metagenomic binning, comparative biology and taxonomic classification.</title>
        <authorList>
            <person name="Goeker M."/>
        </authorList>
    </citation>
    <scope>NUCLEOTIDE SEQUENCE [LARGE SCALE GENOMIC DNA]</scope>
    <source>
        <strain evidence="10 11">DSM 28697</strain>
    </source>
</reference>
<dbReference type="EMBL" id="SNYJ01000002">
    <property type="protein sequence ID" value="TDQ42092.1"/>
    <property type="molecule type" value="Genomic_DNA"/>
</dbReference>
<evidence type="ECO:0000256" key="6">
    <source>
        <dbReference type="ARBA" id="ARBA00022827"/>
    </source>
</evidence>